<name>A0A1D2MGU0_ORCCI</name>
<dbReference type="Proteomes" id="UP000094527">
    <property type="component" value="Unassembled WGS sequence"/>
</dbReference>
<dbReference type="EMBL" id="LJIJ01001293">
    <property type="protein sequence ID" value="ODM92226.1"/>
    <property type="molecule type" value="Genomic_DNA"/>
</dbReference>
<accession>A0A1D2MGU0</accession>
<proteinExistence type="predicted"/>
<feature type="compositionally biased region" description="Basic and acidic residues" evidence="2">
    <location>
        <begin position="1"/>
        <end position="21"/>
    </location>
</feature>
<feature type="compositionally biased region" description="Low complexity" evidence="2">
    <location>
        <begin position="480"/>
        <end position="511"/>
    </location>
</feature>
<dbReference type="AlphaFoldDB" id="A0A1D2MGU0"/>
<feature type="compositionally biased region" description="Polar residues" evidence="2">
    <location>
        <begin position="45"/>
        <end position="57"/>
    </location>
</feature>
<evidence type="ECO:0000256" key="2">
    <source>
        <dbReference type="SAM" id="MobiDB-lite"/>
    </source>
</evidence>
<evidence type="ECO:0000313" key="4">
    <source>
        <dbReference type="Proteomes" id="UP000094527"/>
    </source>
</evidence>
<evidence type="ECO:0000313" key="3">
    <source>
        <dbReference type="EMBL" id="ODM92226.1"/>
    </source>
</evidence>
<feature type="compositionally biased region" description="Low complexity" evidence="2">
    <location>
        <begin position="132"/>
        <end position="142"/>
    </location>
</feature>
<reference evidence="3 4" key="1">
    <citation type="journal article" date="2016" name="Genome Biol. Evol.">
        <title>Gene Family Evolution Reflects Adaptation to Soil Environmental Stressors in the Genome of the Collembolan Orchesella cincta.</title>
        <authorList>
            <person name="Faddeeva-Vakhrusheva A."/>
            <person name="Derks M.F."/>
            <person name="Anvar S.Y."/>
            <person name="Agamennone V."/>
            <person name="Suring W."/>
            <person name="Smit S."/>
            <person name="van Straalen N.M."/>
            <person name="Roelofs D."/>
        </authorList>
    </citation>
    <scope>NUCLEOTIDE SEQUENCE [LARGE SCALE GENOMIC DNA]</scope>
    <source>
        <tissue evidence="3">Mixed pool</tissue>
    </source>
</reference>
<feature type="region of interest" description="Disordered" evidence="2">
    <location>
        <begin position="1"/>
        <end position="238"/>
    </location>
</feature>
<feature type="compositionally biased region" description="Polar residues" evidence="2">
    <location>
        <begin position="143"/>
        <end position="168"/>
    </location>
</feature>
<comment type="caution">
    <text evidence="3">The sequence shown here is derived from an EMBL/GenBank/DDBJ whole genome shotgun (WGS) entry which is preliminary data.</text>
</comment>
<keyword evidence="4" id="KW-1185">Reference proteome</keyword>
<feature type="compositionally biased region" description="Basic and acidic residues" evidence="2">
    <location>
        <begin position="210"/>
        <end position="220"/>
    </location>
</feature>
<feature type="compositionally biased region" description="Basic and acidic residues" evidence="2">
    <location>
        <begin position="68"/>
        <end position="88"/>
    </location>
</feature>
<protein>
    <submittedName>
        <fullName evidence="3">Uncharacterized protein</fullName>
    </submittedName>
</protein>
<organism evidence="3 4">
    <name type="scientific">Orchesella cincta</name>
    <name type="common">Springtail</name>
    <name type="synonym">Podura cincta</name>
    <dbReference type="NCBI Taxonomy" id="48709"/>
    <lineage>
        <taxon>Eukaryota</taxon>
        <taxon>Metazoa</taxon>
        <taxon>Ecdysozoa</taxon>
        <taxon>Arthropoda</taxon>
        <taxon>Hexapoda</taxon>
        <taxon>Collembola</taxon>
        <taxon>Entomobryomorpha</taxon>
        <taxon>Entomobryoidea</taxon>
        <taxon>Orchesellidae</taxon>
        <taxon>Orchesellinae</taxon>
        <taxon>Orchesella</taxon>
    </lineage>
</organism>
<feature type="region of interest" description="Disordered" evidence="2">
    <location>
        <begin position="411"/>
        <end position="534"/>
    </location>
</feature>
<gene>
    <name evidence="3" type="ORF">Ocin01_14462</name>
</gene>
<feature type="compositionally biased region" description="Polar residues" evidence="2">
    <location>
        <begin position="525"/>
        <end position="534"/>
    </location>
</feature>
<evidence type="ECO:0000256" key="1">
    <source>
        <dbReference type="SAM" id="Coils"/>
    </source>
</evidence>
<feature type="coiled-coil region" evidence="1">
    <location>
        <begin position="534"/>
        <end position="568"/>
    </location>
</feature>
<sequence>MHEMASNKGKLPEDSTRRRVQDVLGQARAALRMSQQFRTRDDRNNNLSSRLAFQQQPHEPDYWSSIAEPEKRETDKSSTYPHERDGLASRKSTKTKKYDDFGPFGPQSISHGKKNEASSSSPVASHGKRRSSFASQVSSSSSITMNTNDLMVSDSDSPNSDSERSISSMKRAPVAKKLVSTNIKTSEKPITTPAPSLVTHSESIAASSVKGEHHEEEDNGKTPVPPSATTTIPDEMGKQEEMDQQLTYDQILSMKQNVTGDPHWFEKALLIRGESISEAAYKAFKKVHAEQEAQQERIMKEIDSMSKHSVFNPLLMDPEYSADWISDAPSTSMGTRVQSEMDMTGSEYIVQEIEDDDDDEIEIDASTVGHSDTISFIRTATELEASGVLDVIAENIQQILEISEVPESQDFTQIAGGGTGEDVNANENTLGEDEDYESTFLTTKSSKKQSSKSQSFSVAGGKSKELSSKSKSKTGSVIQPSKSKSKSTSAPSVSTSKSKSTSAAAASPTSSFRRKSSLPPGQTLDPPSTRQQKNIQTILEKEVYEKELKRLRAEKLKEERDNQRLKRLAKKSLEDNKKVTYKEPDYTEILLPELFKYKSVSGLQAAKAKRTNRKVSSPTTINYGAPYFSTSGAVSSANNYGINSMAAQWIA</sequence>
<keyword evidence="1" id="KW-0175">Coiled coil</keyword>